<feature type="compositionally biased region" description="Low complexity" evidence="1">
    <location>
        <begin position="47"/>
        <end position="58"/>
    </location>
</feature>
<reference evidence="2 3" key="1">
    <citation type="submission" date="2019-01" db="EMBL/GenBank/DDBJ databases">
        <authorList>
            <person name="Sayadi A."/>
        </authorList>
    </citation>
    <scope>NUCLEOTIDE SEQUENCE [LARGE SCALE GENOMIC DNA]</scope>
</reference>
<evidence type="ECO:0000313" key="3">
    <source>
        <dbReference type="Proteomes" id="UP000410492"/>
    </source>
</evidence>
<dbReference type="Proteomes" id="UP000410492">
    <property type="component" value="Unassembled WGS sequence"/>
</dbReference>
<organism evidence="2 3">
    <name type="scientific">Callosobruchus maculatus</name>
    <name type="common">Southern cowpea weevil</name>
    <name type="synonym">Pulse bruchid</name>
    <dbReference type="NCBI Taxonomy" id="64391"/>
    <lineage>
        <taxon>Eukaryota</taxon>
        <taxon>Metazoa</taxon>
        <taxon>Ecdysozoa</taxon>
        <taxon>Arthropoda</taxon>
        <taxon>Hexapoda</taxon>
        <taxon>Insecta</taxon>
        <taxon>Pterygota</taxon>
        <taxon>Neoptera</taxon>
        <taxon>Endopterygota</taxon>
        <taxon>Coleoptera</taxon>
        <taxon>Polyphaga</taxon>
        <taxon>Cucujiformia</taxon>
        <taxon>Chrysomeloidea</taxon>
        <taxon>Chrysomelidae</taxon>
        <taxon>Bruchinae</taxon>
        <taxon>Bruchini</taxon>
        <taxon>Callosobruchus</taxon>
    </lineage>
</organism>
<evidence type="ECO:0000256" key="1">
    <source>
        <dbReference type="SAM" id="MobiDB-lite"/>
    </source>
</evidence>
<feature type="region of interest" description="Disordered" evidence="1">
    <location>
        <begin position="1"/>
        <end position="83"/>
    </location>
</feature>
<protein>
    <submittedName>
        <fullName evidence="2">Uncharacterized protein</fullName>
    </submittedName>
</protein>
<accession>A0A653CIJ8</accession>
<name>A0A653CIJ8_CALMS</name>
<dbReference type="EMBL" id="CAACVG010007907">
    <property type="protein sequence ID" value="VEN47593.1"/>
    <property type="molecule type" value="Genomic_DNA"/>
</dbReference>
<evidence type="ECO:0000313" key="2">
    <source>
        <dbReference type="EMBL" id="VEN47593.1"/>
    </source>
</evidence>
<proteinExistence type="predicted"/>
<dbReference type="AlphaFoldDB" id="A0A653CIJ8"/>
<gene>
    <name evidence="2" type="ORF">CALMAC_LOCUS9312</name>
</gene>
<dbReference type="OrthoDB" id="277011at2759"/>
<sequence length="83" mass="8805">MTGPPATTPAAELDPASVVTQVAPPCSAPSPSETPKEPARRPRSRPLLEAAENELQLLRQRDAGRSRKPKGVKPPTSVDTDLL</sequence>
<keyword evidence="3" id="KW-1185">Reference proteome</keyword>